<dbReference type="SMART" id="SM00248">
    <property type="entry name" value="ANK"/>
    <property type="match status" value="3"/>
</dbReference>
<proteinExistence type="predicted"/>
<evidence type="ECO:0000259" key="8">
    <source>
        <dbReference type="PROSITE" id="PS50865"/>
    </source>
</evidence>
<dbReference type="Proteomes" id="UP000054558">
    <property type="component" value="Unassembled WGS sequence"/>
</dbReference>
<dbReference type="InterPro" id="IPR036770">
    <property type="entry name" value="Ankyrin_rpt-contain_sf"/>
</dbReference>
<reference evidence="9 10" key="1">
    <citation type="journal article" date="2014" name="Nat. Commun.">
        <title>Klebsormidium flaccidum genome reveals primary factors for plant terrestrial adaptation.</title>
        <authorList>
            <person name="Hori K."/>
            <person name="Maruyama F."/>
            <person name="Fujisawa T."/>
            <person name="Togashi T."/>
            <person name="Yamamoto N."/>
            <person name="Seo M."/>
            <person name="Sato S."/>
            <person name="Yamada T."/>
            <person name="Mori H."/>
            <person name="Tajima N."/>
            <person name="Moriyama T."/>
            <person name="Ikeuchi M."/>
            <person name="Watanabe M."/>
            <person name="Wada H."/>
            <person name="Kobayashi K."/>
            <person name="Saito M."/>
            <person name="Masuda T."/>
            <person name="Sasaki-Sekimoto Y."/>
            <person name="Mashiguchi K."/>
            <person name="Awai K."/>
            <person name="Shimojima M."/>
            <person name="Masuda S."/>
            <person name="Iwai M."/>
            <person name="Nobusawa T."/>
            <person name="Narise T."/>
            <person name="Kondo S."/>
            <person name="Saito H."/>
            <person name="Sato R."/>
            <person name="Murakawa M."/>
            <person name="Ihara Y."/>
            <person name="Oshima-Yamada Y."/>
            <person name="Ohtaka K."/>
            <person name="Satoh M."/>
            <person name="Sonobe K."/>
            <person name="Ishii M."/>
            <person name="Ohtani R."/>
            <person name="Kanamori-Sato M."/>
            <person name="Honoki R."/>
            <person name="Miyazaki D."/>
            <person name="Mochizuki H."/>
            <person name="Umetsu J."/>
            <person name="Higashi K."/>
            <person name="Shibata D."/>
            <person name="Kamiya Y."/>
            <person name="Sato N."/>
            <person name="Nakamura Y."/>
            <person name="Tabata S."/>
            <person name="Ida S."/>
            <person name="Kurokawa K."/>
            <person name="Ohta H."/>
        </authorList>
    </citation>
    <scope>NUCLEOTIDE SEQUENCE [LARGE SCALE GENOMIC DNA]</scope>
    <source>
        <strain evidence="9 10">NIES-2285</strain>
    </source>
</reference>
<gene>
    <name evidence="9" type="ORF">KFL_008170020</name>
</gene>
<dbReference type="PROSITE" id="PS50865">
    <property type="entry name" value="ZF_MYND_2"/>
    <property type="match status" value="1"/>
</dbReference>
<dbReference type="SUPFAM" id="SSF48403">
    <property type="entry name" value="Ankyrin repeat"/>
    <property type="match status" value="1"/>
</dbReference>
<evidence type="ECO:0000313" key="9">
    <source>
        <dbReference type="EMBL" id="GAQ91606.1"/>
    </source>
</evidence>
<keyword evidence="10" id="KW-1185">Reference proteome</keyword>
<dbReference type="SUPFAM" id="SSF144232">
    <property type="entry name" value="HIT/MYND zinc finger-like"/>
    <property type="match status" value="1"/>
</dbReference>
<evidence type="ECO:0000256" key="2">
    <source>
        <dbReference type="ARBA" id="ARBA00022737"/>
    </source>
</evidence>
<dbReference type="Pfam" id="PF12796">
    <property type="entry name" value="Ank_2"/>
    <property type="match status" value="1"/>
</dbReference>
<dbReference type="PROSITE" id="PS50297">
    <property type="entry name" value="ANK_REP_REGION"/>
    <property type="match status" value="2"/>
</dbReference>
<feature type="repeat" description="ANK" evidence="6">
    <location>
        <begin position="96"/>
        <end position="128"/>
    </location>
</feature>
<keyword evidence="3 7" id="KW-0863">Zinc-finger</keyword>
<accession>A0A1Y1IS83</accession>
<feature type="domain" description="MYND-type" evidence="8">
    <location>
        <begin position="176"/>
        <end position="214"/>
    </location>
</feature>
<feature type="repeat" description="ANK" evidence="6">
    <location>
        <begin position="62"/>
        <end position="94"/>
    </location>
</feature>
<sequence>MKSMMGGFLRGQFPGVAEVEDSYVSPSPEQEEFFDSIEEIDIEDIRRLLKTGKVDIAKRNSDGWTGLHLVCLKGLTDIARLLIAAGAPVDSKTVPFQETPLHLAAGYGHYDIVVMLLEKGASIFAHDSKGQSVLQCTEKRRPWIKEERMEKVRTLLKEKASEAKPLEKVKRREDGCGMCGKKDGALKQCARCKLQWYCSPECQKGDWKLHKPRCSQAKDIWEAIAVLGDTSASNHVRDSAIEKLRAQKDFIRKMKCLKAVLDIVTRDKEIHSGAFNMAHPGLYPLLPSLAALSKLTLNERDVGGRRVIELTEDKELMTQLMDLNGIEIILKRVLKGDLSERMQNEGFRFMASPFGVSPFAPWLARRFLGRGVGPNLVEMLAPAVRTTRVAKAQSAAIIGRLVMEEGNLLQKAGKASTTFGPCTEAMFRTTDLHHLAKAARGDDDVMEGEGAFQGSLTFFAAITRKRNEVLERLIKERRETAFVIVDAYAKALFYPGQGAWAVALEFFARALENVPGFAGGILADVMLAWDPELPEPRDENEIGQTRLGFCYRVTETLDIDLRDQYPEKCEEFRESLGGDVINNWENAALVCYELVQHCPPLREYWDLNCMFGCREHNPNLKVQDIMEKAESIRYLQLKEQVRAEKATRAGSRKKK</sequence>
<name>A0A1Y1IS83_KLENI</name>
<dbReference type="PANTHER" id="PTHR24171:SF9">
    <property type="entry name" value="ANKYRIN REPEAT DOMAIN-CONTAINING PROTEIN 39"/>
    <property type="match status" value="1"/>
</dbReference>
<dbReference type="GO" id="GO:0008270">
    <property type="term" value="F:zinc ion binding"/>
    <property type="evidence" value="ECO:0007669"/>
    <property type="project" value="UniProtKB-KW"/>
</dbReference>
<evidence type="ECO:0000256" key="3">
    <source>
        <dbReference type="ARBA" id="ARBA00022771"/>
    </source>
</evidence>
<dbReference type="OrthoDB" id="497922at2759"/>
<evidence type="ECO:0000256" key="4">
    <source>
        <dbReference type="ARBA" id="ARBA00022833"/>
    </source>
</evidence>
<keyword evidence="4" id="KW-0862">Zinc</keyword>
<dbReference type="Pfam" id="PF01753">
    <property type="entry name" value="zf-MYND"/>
    <property type="match status" value="1"/>
</dbReference>
<dbReference type="EMBL" id="DF237766">
    <property type="protein sequence ID" value="GAQ91606.1"/>
    <property type="molecule type" value="Genomic_DNA"/>
</dbReference>
<protein>
    <recommendedName>
        <fullName evidence="8">MYND-type domain-containing protein</fullName>
    </recommendedName>
</protein>
<keyword evidence="5 6" id="KW-0040">ANK repeat</keyword>
<evidence type="ECO:0000256" key="1">
    <source>
        <dbReference type="ARBA" id="ARBA00022723"/>
    </source>
</evidence>
<dbReference type="Gene3D" id="1.25.40.20">
    <property type="entry name" value="Ankyrin repeat-containing domain"/>
    <property type="match status" value="1"/>
</dbReference>
<keyword evidence="1" id="KW-0479">Metal-binding</keyword>
<dbReference type="InterPro" id="IPR002110">
    <property type="entry name" value="Ankyrin_rpt"/>
</dbReference>
<evidence type="ECO:0000256" key="5">
    <source>
        <dbReference type="ARBA" id="ARBA00023043"/>
    </source>
</evidence>
<dbReference type="AlphaFoldDB" id="A0A1Y1IS83"/>
<dbReference type="PROSITE" id="PS01360">
    <property type="entry name" value="ZF_MYND_1"/>
    <property type="match status" value="1"/>
</dbReference>
<dbReference type="Gene3D" id="6.10.140.2220">
    <property type="match status" value="1"/>
</dbReference>
<evidence type="ECO:0000313" key="10">
    <source>
        <dbReference type="Proteomes" id="UP000054558"/>
    </source>
</evidence>
<dbReference type="PROSITE" id="PS50088">
    <property type="entry name" value="ANK_REPEAT"/>
    <property type="match status" value="2"/>
</dbReference>
<evidence type="ECO:0000256" key="7">
    <source>
        <dbReference type="PROSITE-ProRule" id="PRU00134"/>
    </source>
</evidence>
<dbReference type="InterPro" id="IPR002893">
    <property type="entry name" value="Znf_MYND"/>
</dbReference>
<organism evidence="9 10">
    <name type="scientific">Klebsormidium nitens</name>
    <name type="common">Green alga</name>
    <name type="synonym">Ulothrix nitens</name>
    <dbReference type="NCBI Taxonomy" id="105231"/>
    <lineage>
        <taxon>Eukaryota</taxon>
        <taxon>Viridiplantae</taxon>
        <taxon>Streptophyta</taxon>
        <taxon>Klebsormidiophyceae</taxon>
        <taxon>Klebsormidiales</taxon>
        <taxon>Klebsormidiaceae</taxon>
        <taxon>Klebsormidium</taxon>
    </lineage>
</organism>
<keyword evidence="2" id="KW-0677">Repeat</keyword>
<dbReference type="PANTHER" id="PTHR24171">
    <property type="entry name" value="ANKYRIN REPEAT DOMAIN-CONTAINING PROTEIN 39-RELATED"/>
    <property type="match status" value="1"/>
</dbReference>
<evidence type="ECO:0000256" key="6">
    <source>
        <dbReference type="PROSITE-ProRule" id="PRU00023"/>
    </source>
</evidence>